<reference evidence="2 3" key="1">
    <citation type="submission" date="2023-01" db="EMBL/GenBank/DDBJ databases">
        <title>Analysis of 21 Apiospora genomes using comparative genomics revels a genus with tremendous synthesis potential of carbohydrate active enzymes and secondary metabolites.</title>
        <authorList>
            <person name="Sorensen T."/>
        </authorList>
    </citation>
    <scope>NUCLEOTIDE SEQUENCE [LARGE SCALE GENOMIC DNA]</scope>
    <source>
        <strain evidence="2 3">CBS 20057</strain>
    </source>
</reference>
<dbReference type="Proteomes" id="UP001396898">
    <property type="component" value="Unassembled WGS sequence"/>
</dbReference>
<sequence>MSGGPFGAVDDDNDDQLLHPPAYYDEEGRSIVGTNSHEEDDLLQPVILIMAGRFVHPESARASPLYELSQDVDRLSGAYSTHTLERLEHGVAITPRNVPRITRRRRRLYHLKHVSPALSPSFPFQAEALSRQCLGNLGLCRPAAALHVPYFQTGEGSSRVVLLKERSDGGGGLPKGYNAYRHAEMEAGQVFEFQQRRRRQRPWSQRKRGSGGNGGRNNGGGGSYEWAMADGGRLAIEDDADGQHKLVVTSAVTRQTMDALVACWCLRLWRNNYETEPTLRGWNRISDKVRDVRQKLAMAPTPSTF</sequence>
<comment type="caution">
    <text evidence="2">The sequence shown here is derived from an EMBL/GenBank/DDBJ whole genome shotgun (WGS) entry which is preliminary data.</text>
</comment>
<feature type="compositionally biased region" description="Gly residues" evidence="1">
    <location>
        <begin position="210"/>
        <end position="223"/>
    </location>
</feature>
<feature type="compositionally biased region" description="Basic residues" evidence="1">
    <location>
        <begin position="196"/>
        <end position="209"/>
    </location>
</feature>
<dbReference type="EMBL" id="JAQQWI010000011">
    <property type="protein sequence ID" value="KAK8017211.1"/>
    <property type="molecule type" value="Genomic_DNA"/>
</dbReference>
<evidence type="ECO:0000256" key="1">
    <source>
        <dbReference type="SAM" id="MobiDB-lite"/>
    </source>
</evidence>
<accession>A0ABR1RRN1</accession>
<name>A0ABR1RRN1_9PEZI</name>
<protein>
    <submittedName>
        <fullName evidence="2">Uncharacterized protein</fullName>
    </submittedName>
</protein>
<evidence type="ECO:0000313" key="2">
    <source>
        <dbReference type="EMBL" id="KAK8017211.1"/>
    </source>
</evidence>
<organism evidence="2 3">
    <name type="scientific">Apiospora marii</name>
    <dbReference type="NCBI Taxonomy" id="335849"/>
    <lineage>
        <taxon>Eukaryota</taxon>
        <taxon>Fungi</taxon>
        <taxon>Dikarya</taxon>
        <taxon>Ascomycota</taxon>
        <taxon>Pezizomycotina</taxon>
        <taxon>Sordariomycetes</taxon>
        <taxon>Xylariomycetidae</taxon>
        <taxon>Amphisphaeriales</taxon>
        <taxon>Apiosporaceae</taxon>
        <taxon>Apiospora</taxon>
    </lineage>
</organism>
<gene>
    <name evidence="2" type="ORF">PG991_008287</name>
</gene>
<feature type="region of interest" description="Disordered" evidence="1">
    <location>
        <begin position="194"/>
        <end position="224"/>
    </location>
</feature>
<keyword evidence="3" id="KW-1185">Reference proteome</keyword>
<feature type="region of interest" description="Disordered" evidence="1">
    <location>
        <begin position="1"/>
        <end position="21"/>
    </location>
</feature>
<evidence type="ECO:0000313" key="3">
    <source>
        <dbReference type="Proteomes" id="UP001396898"/>
    </source>
</evidence>
<proteinExistence type="predicted"/>